<dbReference type="EMBL" id="BQNB010017157">
    <property type="protein sequence ID" value="GJT59982.1"/>
    <property type="molecule type" value="Genomic_DNA"/>
</dbReference>
<proteinExistence type="predicted"/>
<reference evidence="2" key="1">
    <citation type="journal article" date="2022" name="Int. J. Mol. Sci.">
        <title>Draft Genome of Tanacetum Coccineum: Genomic Comparison of Closely Related Tanacetum-Family Plants.</title>
        <authorList>
            <person name="Yamashiro T."/>
            <person name="Shiraishi A."/>
            <person name="Nakayama K."/>
            <person name="Satake H."/>
        </authorList>
    </citation>
    <scope>NUCLEOTIDE SEQUENCE</scope>
</reference>
<organism evidence="2 3">
    <name type="scientific">Tanacetum coccineum</name>
    <dbReference type="NCBI Taxonomy" id="301880"/>
    <lineage>
        <taxon>Eukaryota</taxon>
        <taxon>Viridiplantae</taxon>
        <taxon>Streptophyta</taxon>
        <taxon>Embryophyta</taxon>
        <taxon>Tracheophyta</taxon>
        <taxon>Spermatophyta</taxon>
        <taxon>Magnoliopsida</taxon>
        <taxon>eudicotyledons</taxon>
        <taxon>Gunneridae</taxon>
        <taxon>Pentapetalae</taxon>
        <taxon>asterids</taxon>
        <taxon>campanulids</taxon>
        <taxon>Asterales</taxon>
        <taxon>Asteraceae</taxon>
        <taxon>Asteroideae</taxon>
        <taxon>Anthemideae</taxon>
        <taxon>Anthemidinae</taxon>
        <taxon>Tanacetum</taxon>
    </lineage>
</organism>
<accession>A0ABQ5FB76</accession>
<reference evidence="2" key="2">
    <citation type="submission" date="2022-01" db="EMBL/GenBank/DDBJ databases">
        <authorList>
            <person name="Yamashiro T."/>
            <person name="Shiraishi A."/>
            <person name="Satake H."/>
            <person name="Nakayama K."/>
        </authorList>
    </citation>
    <scope>NUCLEOTIDE SEQUENCE</scope>
</reference>
<feature type="region of interest" description="Disordered" evidence="1">
    <location>
        <begin position="40"/>
        <end position="61"/>
    </location>
</feature>
<evidence type="ECO:0000313" key="3">
    <source>
        <dbReference type="Proteomes" id="UP001151760"/>
    </source>
</evidence>
<comment type="caution">
    <text evidence="2">The sequence shown here is derived from an EMBL/GenBank/DDBJ whole genome shotgun (WGS) entry which is preliminary data.</text>
</comment>
<gene>
    <name evidence="2" type="ORF">Tco_1003515</name>
</gene>
<evidence type="ECO:0000256" key="1">
    <source>
        <dbReference type="SAM" id="MobiDB-lite"/>
    </source>
</evidence>
<protein>
    <submittedName>
        <fullName evidence="2">Uncharacterized protein</fullName>
    </submittedName>
</protein>
<keyword evidence="3" id="KW-1185">Reference proteome</keyword>
<name>A0ABQ5FB76_9ASTR</name>
<dbReference type="Proteomes" id="UP001151760">
    <property type="component" value="Unassembled WGS sequence"/>
</dbReference>
<sequence>MSPTAVLFDVNIRRISIHHYGMIYVLTQAGGCGVERVVEKERSEGESEIKSEEREIREERRKRDLRRMREGFIPIIASQLKKLESDTTRFDHLHCQHKVDGVRGGDDDVATVEEGGWRGVGAGRLAGDRPEVGRIWGGAKLEARCGNVVPDYEKDMAAFESDIFDIERICDFSHIIADEPQLIFHNIPDLTNPTSHVHTEEDNTIQVDDAVFDAYEFTNPFAPKTKIDHPLAQVGDNPSNPIQTRRHLATNPELCMFALTVSKTKQKNIKEAIADDVRIKAMQEELHQFDRLVVWELVTYLDC</sequence>
<evidence type="ECO:0000313" key="2">
    <source>
        <dbReference type="EMBL" id="GJT59982.1"/>
    </source>
</evidence>